<reference evidence="1" key="2">
    <citation type="submission" date="2020-11" db="EMBL/GenBank/DDBJ databases">
        <authorList>
            <person name="McCartney M.A."/>
            <person name="Auch B."/>
            <person name="Kono T."/>
            <person name="Mallez S."/>
            <person name="Becker A."/>
            <person name="Gohl D.M."/>
            <person name="Silverstein K.A.T."/>
            <person name="Koren S."/>
            <person name="Bechman K.B."/>
            <person name="Herman A."/>
            <person name="Abrahante J.E."/>
            <person name="Garbe J."/>
        </authorList>
    </citation>
    <scope>NUCLEOTIDE SEQUENCE</scope>
    <source>
        <strain evidence="1">Duluth1</strain>
        <tissue evidence="1">Whole animal</tissue>
    </source>
</reference>
<name>A0A9D4SBD0_DREPO</name>
<gene>
    <name evidence="1" type="ORF">DPMN_020835</name>
</gene>
<dbReference type="Pfam" id="PF13855">
    <property type="entry name" value="LRR_8"/>
    <property type="match status" value="1"/>
</dbReference>
<accession>A0A9D4SBD0</accession>
<comment type="caution">
    <text evidence="1">The sequence shown here is derived from an EMBL/GenBank/DDBJ whole genome shotgun (WGS) entry which is preliminary data.</text>
</comment>
<keyword evidence="2" id="KW-1185">Reference proteome</keyword>
<dbReference type="EMBL" id="JAIWYP010000001">
    <property type="protein sequence ID" value="KAH3896657.1"/>
    <property type="molecule type" value="Genomic_DNA"/>
</dbReference>
<reference evidence="1" key="1">
    <citation type="journal article" date="2019" name="bioRxiv">
        <title>The Genome of the Zebra Mussel, Dreissena polymorpha: A Resource for Invasive Species Research.</title>
        <authorList>
            <person name="McCartney M.A."/>
            <person name="Auch B."/>
            <person name="Kono T."/>
            <person name="Mallez S."/>
            <person name="Zhang Y."/>
            <person name="Obille A."/>
            <person name="Becker A."/>
            <person name="Abrahante J.E."/>
            <person name="Garbe J."/>
            <person name="Badalamenti J.P."/>
            <person name="Herman A."/>
            <person name="Mangelson H."/>
            <person name="Liachko I."/>
            <person name="Sullivan S."/>
            <person name="Sone E.D."/>
            <person name="Koren S."/>
            <person name="Silverstein K.A.T."/>
            <person name="Beckman K.B."/>
            <person name="Gohl D.M."/>
        </authorList>
    </citation>
    <scope>NUCLEOTIDE SEQUENCE</scope>
    <source>
        <strain evidence="1">Duluth1</strain>
        <tissue evidence="1">Whole animal</tissue>
    </source>
</reference>
<dbReference type="AlphaFoldDB" id="A0A9D4SBD0"/>
<proteinExistence type="predicted"/>
<protein>
    <submittedName>
        <fullName evidence="1">Uncharacterized protein</fullName>
    </submittedName>
</protein>
<organism evidence="1 2">
    <name type="scientific">Dreissena polymorpha</name>
    <name type="common">Zebra mussel</name>
    <name type="synonym">Mytilus polymorpha</name>
    <dbReference type="NCBI Taxonomy" id="45954"/>
    <lineage>
        <taxon>Eukaryota</taxon>
        <taxon>Metazoa</taxon>
        <taxon>Spiralia</taxon>
        <taxon>Lophotrochozoa</taxon>
        <taxon>Mollusca</taxon>
        <taxon>Bivalvia</taxon>
        <taxon>Autobranchia</taxon>
        <taxon>Heteroconchia</taxon>
        <taxon>Euheterodonta</taxon>
        <taxon>Imparidentia</taxon>
        <taxon>Neoheterodontei</taxon>
        <taxon>Myida</taxon>
        <taxon>Dreissenoidea</taxon>
        <taxon>Dreissenidae</taxon>
        <taxon>Dreissena</taxon>
    </lineage>
</organism>
<dbReference type="Gene3D" id="3.80.10.10">
    <property type="entry name" value="Ribonuclease Inhibitor"/>
    <property type="match status" value="1"/>
</dbReference>
<dbReference type="InterPro" id="IPR032675">
    <property type="entry name" value="LRR_dom_sf"/>
</dbReference>
<dbReference type="Proteomes" id="UP000828390">
    <property type="component" value="Unassembled WGS sequence"/>
</dbReference>
<evidence type="ECO:0000313" key="1">
    <source>
        <dbReference type="EMBL" id="KAH3896657.1"/>
    </source>
</evidence>
<sequence length="78" mass="8312">MTFMSLTKFGLDSELSKDSNVSIVKGLASWLGENRLGNIPRAALRGLTQLKELSLSSNGIESMDAGVLEGVPNLTALF</sequence>
<evidence type="ECO:0000313" key="2">
    <source>
        <dbReference type="Proteomes" id="UP000828390"/>
    </source>
</evidence>
<dbReference type="InterPro" id="IPR001611">
    <property type="entry name" value="Leu-rich_rpt"/>
</dbReference>
<dbReference type="SUPFAM" id="SSF52058">
    <property type="entry name" value="L domain-like"/>
    <property type="match status" value="1"/>
</dbReference>